<name>A0ABP8DQ68_9ACTN</name>
<keyword evidence="2" id="KW-1185">Reference proteome</keyword>
<sequence>MRLGSRNGNTTTGSFPELAALIGVLDGRPVVLDGEVVALDAGGRPDFGPLQRRVHVAAPRPALQNYDDPAVIDRTVLHIADWFSRHLTAQ</sequence>
<evidence type="ECO:0000313" key="2">
    <source>
        <dbReference type="Proteomes" id="UP001500620"/>
    </source>
</evidence>
<organism evidence="1 2">
    <name type="scientific">Dactylosporangium darangshiense</name>
    <dbReference type="NCBI Taxonomy" id="579108"/>
    <lineage>
        <taxon>Bacteria</taxon>
        <taxon>Bacillati</taxon>
        <taxon>Actinomycetota</taxon>
        <taxon>Actinomycetes</taxon>
        <taxon>Micromonosporales</taxon>
        <taxon>Micromonosporaceae</taxon>
        <taxon>Dactylosporangium</taxon>
    </lineage>
</organism>
<protein>
    <recommendedName>
        <fullName evidence="3">ATP-dependent DNA ligase family profile domain-containing protein</fullName>
    </recommendedName>
</protein>
<reference evidence="2" key="1">
    <citation type="journal article" date="2019" name="Int. J. Syst. Evol. Microbiol.">
        <title>The Global Catalogue of Microorganisms (GCM) 10K type strain sequencing project: providing services to taxonomists for standard genome sequencing and annotation.</title>
        <authorList>
            <consortium name="The Broad Institute Genomics Platform"/>
            <consortium name="The Broad Institute Genome Sequencing Center for Infectious Disease"/>
            <person name="Wu L."/>
            <person name="Ma J."/>
        </authorList>
    </citation>
    <scope>NUCLEOTIDE SEQUENCE [LARGE SCALE GENOMIC DNA]</scope>
    <source>
        <strain evidence="2">JCM 17441</strain>
    </source>
</reference>
<dbReference type="Gene3D" id="3.30.470.30">
    <property type="entry name" value="DNA ligase/mRNA capping enzyme"/>
    <property type="match status" value="1"/>
</dbReference>
<dbReference type="SUPFAM" id="SSF56091">
    <property type="entry name" value="DNA ligase/mRNA capping enzyme, catalytic domain"/>
    <property type="match status" value="1"/>
</dbReference>
<dbReference type="Proteomes" id="UP001500620">
    <property type="component" value="Unassembled WGS sequence"/>
</dbReference>
<accession>A0ABP8DQ68</accession>
<proteinExistence type="predicted"/>
<comment type="caution">
    <text evidence="1">The sequence shown here is derived from an EMBL/GenBank/DDBJ whole genome shotgun (WGS) entry which is preliminary data.</text>
</comment>
<evidence type="ECO:0000313" key="1">
    <source>
        <dbReference type="EMBL" id="GAA4261596.1"/>
    </source>
</evidence>
<dbReference type="RefSeq" id="WP_345138490.1">
    <property type="nucleotide sequence ID" value="NZ_BAABAT010000046.1"/>
</dbReference>
<gene>
    <name evidence="1" type="ORF">GCM10022255_094800</name>
</gene>
<dbReference type="EMBL" id="BAABAT010000046">
    <property type="protein sequence ID" value="GAA4261596.1"/>
    <property type="molecule type" value="Genomic_DNA"/>
</dbReference>
<evidence type="ECO:0008006" key="3">
    <source>
        <dbReference type="Google" id="ProtNLM"/>
    </source>
</evidence>